<reference evidence="1 2" key="1">
    <citation type="submission" date="2019-02" db="EMBL/GenBank/DDBJ databases">
        <title>Deep-cultivation of Planctomycetes and their phenomic and genomic characterization uncovers novel biology.</title>
        <authorList>
            <person name="Wiegand S."/>
            <person name="Jogler M."/>
            <person name="Boedeker C."/>
            <person name="Pinto D."/>
            <person name="Vollmers J."/>
            <person name="Rivas-Marin E."/>
            <person name="Kohn T."/>
            <person name="Peeters S.H."/>
            <person name="Heuer A."/>
            <person name="Rast P."/>
            <person name="Oberbeckmann S."/>
            <person name="Bunk B."/>
            <person name="Jeske O."/>
            <person name="Meyerdierks A."/>
            <person name="Storesund J.E."/>
            <person name="Kallscheuer N."/>
            <person name="Luecker S."/>
            <person name="Lage O.M."/>
            <person name="Pohl T."/>
            <person name="Merkel B.J."/>
            <person name="Hornburger P."/>
            <person name="Mueller R.-W."/>
            <person name="Bruemmer F."/>
            <person name="Labrenz M."/>
            <person name="Spormann A.M."/>
            <person name="Op Den Camp H."/>
            <person name="Overmann J."/>
            <person name="Amann R."/>
            <person name="Jetten M.S.M."/>
            <person name="Mascher T."/>
            <person name="Medema M.H."/>
            <person name="Devos D.P."/>
            <person name="Kaster A.-K."/>
            <person name="Ovreas L."/>
            <person name="Rohde M."/>
            <person name="Galperin M.Y."/>
            <person name="Jogler C."/>
        </authorList>
    </citation>
    <scope>NUCLEOTIDE SEQUENCE [LARGE SCALE GENOMIC DNA]</scope>
    <source>
        <strain evidence="1 2">CA13</strain>
    </source>
</reference>
<dbReference type="EMBL" id="SJPJ01000001">
    <property type="protein sequence ID" value="TWT81837.1"/>
    <property type="molecule type" value="Genomic_DNA"/>
</dbReference>
<dbReference type="Proteomes" id="UP000315010">
    <property type="component" value="Unassembled WGS sequence"/>
</dbReference>
<evidence type="ECO:0000313" key="2">
    <source>
        <dbReference type="Proteomes" id="UP000315010"/>
    </source>
</evidence>
<gene>
    <name evidence="1" type="ORF">CA13_32900</name>
</gene>
<dbReference type="AlphaFoldDB" id="A0A5C5Z4B2"/>
<name>A0A5C5Z4B2_9BACT</name>
<sequence>MIQTEIYADIVIVSPQVCPDHASEQAVQKRVRRPKMVSVSDAETKRMVNPFENRTFTRIPFGKAVLSRNWGGVRENVKLNEVGGPGVRTRIRWSLSNRGIQRCARRRLRSATGSHL</sequence>
<keyword evidence="2" id="KW-1185">Reference proteome</keyword>
<comment type="caution">
    <text evidence="1">The sequence shown here is derived from an EMBL/GenBank/DDBJ whole genome shotgun (WGS) entry which is preliminary data.</text>
</comment>
<accession>A0A5C5Z4B2</accession>
<organism evidence="1 2">
    <name type="scientific">Novipirellula herctigrandis</name>
    <dbReference type="NCBI Taxonomy" id="2527986"/>
    <lineage>
        <taxon>Bacteria</taxon>
        <taxon>Pseudomonadati</taxon>
        <taxon>Planctomycetota</taxon>
        <taxon>Planctomycetia</taxon>
        <taxon>Pirellulales</taxon>
        <taxon>Pirellulaceae</taxon>
        <taxon>Novipirellula</taxon>
    </lineage>
</organism>
<proteinExistence type="predicted"/>
<evidence type="ECO:0000313" key="1">
    <source>
        <dbReference type="EMBL" id="TWT81837.1"/>
    </source>
</evidence>
<protein>
    <submittedName>
        <fullName evidence="1">Uncharacterized protein</fullName>
    </submittedName>
</protein>